<comment type="caution">
    <text evidence="2">The sequence shown here is derived from an EMBL/GenBank/DDBJ whole genome shotgun (WGS) entry which is preliminary data.</text>
</comment>
<protein>
    <submittedName>
        <fullName evidence="2">Uncharacterized protein</fullName>
    </submittedName>
</protein>
<evidence type="ECO:0000313" key="3">
    <source>
        <dbReference type="Proteomes" id="UP000245523"/>
    </source>
</evidence>
<organism evidence="2 3">
    <name type="scientific">Hallerella porci</name>
    <dbReference type="NCBI Taxonomy" id="1945871"/>
    <lineage>
        <taxon>Bacteria</taxon>
        <taxon>Pseudomonadati</taxon>
        <taxon>Fibrobacterota</taxon>
        <taxon>Fibrobacteria</taxon>
        <taxon>Fibrobacterales</taxon>
        <taxon>Fibrobacteraceae</taxon>
        <taxon>Hallerella</taxon>
    </lineage>
</organism>
<keyword evidence="1" id="KW-0732">Signal</keyword>
<feature type="signal peptide" evidence="1">
    <location>
        <begin position="1"/>
        <end position="16"/>
    </location>
</feature>
<evidence type="ECO:0000256" key="1">
    <source>
        <dbReference type="SAM" id="SignalP"/>
    </source>
</evidence>
<keyword evidence="3" id="KW-1185">Reference proteome</keyword>
<name>A0ABX5LR84_9BACT</name>
<evidence type="ECO:0000313" key="2">
    <source>
        <dbReference type="EMBL" id="PWL03788.1"/>
    </source>
</evidence>
<dbReference type="Proteomes" id="UP000245523">
    <property type="component" value="Unassembled WGS sequence"/>
</dbReference>
<sequence length="277" mass="31670">MKKFVLILFWATLSFAAKPMSLESATRFQAAELFAKLDSISGGASWMEWDADALLDPEIAKIVCDKNGKIRSAIEHGWFVEGKGRKSLFAVLEKNGNGEKISVFEIAKLSTKKIPLDIQEPLNPKEVFRDYQEKIPGQFVHFDDSNLQVIVRENEIQFSYLKPDAEALLPIFDFKNLPELQKQAEIQGRKDFYAYEYSLMVQAFVASTRGLFNWQIWHWLNDTWTNSAKISSKEIEAILESPDQGKFVRIFFQKLASGGSVEMQSNSHGSFLMIIRR</sequence>
<gene>
    <name evidence="2" type="ORF">B0H50_10383</name>
</gene>
<dbReference type="RefSeq" id="WP_146193660.1">
    <property type="nucleotide sequence ID" value="NZ_JAXEIU010000023.1"/>
</dbReference>
<dbReference type="EMBL" id="QGHD01000003">
    <property type="protein sequence ID" value="PWL03788.1"/>
    <property type="molecule type" value="Genomic_DNA"/>
</dbReference>
<reference evidence="2 3" key="1">
    <citation type="submission" date="2018-05" db="EMBL/GenBank/DDBJ databases">
        <title>Animal gut microbial communities from fecal samples from Wisconsin, USA.</title>
        <authorList>
            <person name="Neumann A."/>
        </authorList>
    </citation>
    <scope>NUCLEOTIDE SEQUENCE [LARGE SCALE GENOMIC DNA]</scope>
    <source>
        <strain evidence="2 3">UWS4</strain>
    </source>
</reference>
<accession>A0ABX5LR84</accession>
<proteinExistence type="predicted"/>
<feature type="chain" id="PRO_5045540441" evidence="1">
    <location>
        <begin position="17"/>
        <end position="277"/>
    </location>
</feature>